<evidence type="ECO:0000313" key="8">
    <source>
        <dbReference type="Proteomes" id="UP000621492"/>
    </source>
</evidence>
<keyword evidence="5 6" id="KW-0472">Membrane</keyword>
<feature type="transmembrane region" description="Helical" evidence="6">
    <location>
        <begin position="107"/>
        <end position="126"/>
    </location>
</feature>
<keyword evidence="4 6" id="KW-1133">Transmembrane helix</keyword>
<protein>
    <recommendedName>
        <fullName evidence="9">Permease</fullName>
    </recommendedName>
</protein>
<evidence type="ECO:0000256" key="6">
    <source>
        <dbReference type="SAM" id="Phobius"/>
    </source>
</evidence>
<comment type="similarity">
    <text evidence="2">Belongs to the purine-cytosine permease (2.A.39) family.</text>
</comment>
<organism evidence="7 8">
    <name type="scientific">Lentibacillus populi</name>
    <dbReference type="NCBI Taxonomy" id="1827502"/>
    <lineage>
        <taxon>Bacteria</taxon>
        <taxon>Bacillati</taxon>
        <taxon>Bacillota</taxon>
        <taxon>Bacilli</taxon>
        <taxon>Bacillales</taxon>
        <taxon>Bacillaceae</taxon>
        <taxon>Lentibacillus</taxon>
    </lineage>
</organism>
<comment type="subcellular location">
    <subcellularLocation>
        <location evidence="1">Membrane</location>
        <topology evidence="1">Multi-pass membrane protein</topology>
    </subcellularLocation>
</comment>
<feature type="transmembrane region" description="Helical" evidence="6">
    <location>
        <begin position="146"/>
        <end position="166"/>
    </location>
</feature>
<dbReference type="PANTHER" id="PTHR30569">
    <property type="entry name" value="CYTOSINE TRANSPORTER CODB"/>
    <property type="match status" value="1"/>
</dbReference>
<dbReference type="PANTHER" id="PTHR30569:SF0">
    <property type="entry name" value="CYTOSINE PERMEASE"/>
    <property type="match status" value="1"/>
</dbReference>
<keyword evidence="3 6" id="KW-0812">Transmembrane</keyword>
<dbReference type="InterPro" id="IPR030191">
    <property type="entry name" value="CodB"/>
</dbReference>
<name>A0A9W5TZ66_9BACI</name>
<dbReference type="InterPro" id="IPR001248">
    <property type="entry name" value="Pur-cyt_permease"/>
</dbReference>
<proteinExistence type="inferred from homology"/>
<feature type="transmembrane region" description="Helical" evidence="6">
    <location>
        <begin position="275"/>
        <end position="295"/>
    </location>
</feature>
<dbReference type="Pfam" id="PF02133">
    <property type="entry name" value="Transp_cyt_pur"/>
    <property type="match status" value="1"/>
</dbReference>
<feature type="transmembrane region" description="Helical" evidence="6">
    <location>
        <begin position="324"/>
        <end position="343"/>
    </location>
</feature>
<dbReference type="GO" id="GO:0015209">
    <property type="term" value="F:cytosine transmembrane transporter activity"/>
    <property type="evidence" value="ECO:0007669"/>
    <property type="project" value="InterPro"/>
</dbReference>
<dbReference type="Gene3D" id="1.10.4160.10">
    <property type="entry name" value="Hydantoin permease"/>
    <property type="match status" value="1"/>
</dbReference>
<feature type="transmembrane region" description="Helical" evidence="6">
    <location>
        <begin position="66"/>
        <end position="86"/>
    </location>
</feature>
<evidence type="ECO:0000313" key="7">
    <source>
        <dbReference type="EMBL" id="GGB48094.1"/>
    </source>
</evidence>
<comment type="caution">
    <text evidence="7">The sequence shown here is derived from an EMBL/GenBank/DDBJ whole genome shotgun (WGS) entry which is preliminary data.</text>
</comment>
<sequence>MEEQQKSQGFADSNTVARDEAIDPVPAKQRGHWIGPFSVNAGLEFTIPVLTTGAILTANFSMWKTFWILITALVITWVGNALNGYMGAKTGRSSTVIARSSFGSMQARIVIGINIMIVCLFWWALQTHVAGDAIAAIFGITKESDPMLWVLIVILAGITFAVPSILGYESMKWTDYIAVPAGLLLVIAGIYLALENNGWSEIVSWNPTPTMTVVGAISLVISVNISQWVSSADYTRYAKPIVKDNMIIPLGVVGIGFPLFLVGGVMAIGGGEADIVAVMLNLNFPLWGFLILYLATWTSQLVNNYSMGLALANMFNINSGKGRAILTLLGTIVGLLLAMTNIMTQFENFLYVIGLTTPPVAAIMMADYFIIRKQTFEDVKGWNWVATVAMVVGFALGYLTQYVYPFGMPLLQSFVVSGIIYFIGMKIKRKVVKKKDLVV</sequence>
<reference evidence="7" key="2">
    <citation type="submission" date="2020-09" db="EMBL/GenBank/DDBJ databases">
        <authorList>
            <person name="Sun Q."/>
            <person name="Zhou Y."/>
        </authorList>
    </citation>
    <scope>NUCLEOTIDE SEQUENCE</scope>
    <source>
        <strain evidence="7">CGMCC 1.15454</strain>
    </source>
</reference>
<feature type="transmembrane region" description="Helical" evidence="6">
    <location>
        <begin position="349"/>
        <end position="370"/>
    </location>
</feature>
<dbReference type="GO" id="GO:0005886">
    <property type="term" value="C:plasma membrane"/>
    <property type="evidence" value="ECO:0007669"/>
    <property type="project" value="TreeGrafter"/>
</dbReference>
<dbReference type="Proteomes" id="UP000621492">
    <property type="component" value="Unassembled WGS sequence"/>
</dbReference>
<dbReference type="EMBL" id="BMJD01000022">
    <property type="protein sequence ID" value="GGB48094.1"/>
    <property type="molecule type" value="Genomic_DNA"/>
</dbReference>
<evidence type="ECO:0000256" key="5">
    <source>
        <dbReference type="ARBA" id="ARBA00023136"/>
    </source>
</evidence>
<evidence type="ECO:0000256" key="2">
    <source>
        <dbReference type="ARBA" id="ARBA00008974"/>
    </source>
</evidence>
<gene>
    <name evidence="7" type="ORF">GCM10011409_27050</name>
</gene>
<feature type="transmembrane region" description="Helical" evidence="6">
    <location>
        <begin position="173"/>
        <end position="194"/>
    </location>
</feature>
<evidence type="ECO:0000256" key="3">
    <source>
        <dbReference type="ARBA" id="ARBA00022692"/>
    </source>
</evidence>
<evidence type="ECO:0000256" key="4">
    <source>
        <dbReference type="ARBA" id="ARBA00022989"/>
    </source>
</evidence>
<feature type="transmembrane region" description="Helical" evidence="6">
    <location>
        <begin position="246"/>
        <end position="269"/>
    </location>
</feature>
<accession>A0A9W5TZ66</accession>
<feature type="transmembrane region" description="Helical" evidence="6">
    <location>
        <begin position="382"/>
        <end position="400"/>
    </location>
</feature>
<evidence type="ECO:0000256" key="1">
    <source>
        <dbReference type="ARBA" id="ARBA00004141"/>
    </source>
</evidence>
<dbReference type="AlphaFoldDB" id="A0A9W5TZ66"/>
<feature type="transmembrane region" description="Helical" evidence="6">
    <location>
        <begin position="214"/>
        <end position="234"/>
    </location>
</feature>
<feature type="transmembrane region" description="Helical" evidence="6">
    <location>
        <begin position="406"/>
        <end position="424"/>
    </location>
</feature>
<dbReference type="RefSeq" id="WP_155555195.1">
    <property type="nucleotide sequence ID" value="NZ_BMJD01000022.1"/>
</dbReference>
<keyword evidence="8" id="KW-1185">Reference proteome</keyword>
<reference evidence="7" key="1">
    <citation type="journal article" date="2014" name="Int. J. Syst. Evol. Microbiol.">
        <title>Complete genome sequence of Corynebacterium casei LMG S-19264T (=DSM 44701T), isolated from a smear-ripened cheese.</title>
        <authorList>
            <consortium name="US DOE Joint Genome Institute (JGI-PGF)"/>
            <person name="Walter F."/>
            <person name="Albersmeier A."/>
            <person name="Kalinowski J."/>
            <person name="Ruckert C."/>
        </authorList>
    </citation>
    <scope>NUCLEOTIDE SEQUENCE</scope>
    <source>
        <strain evidence="7">CGMCC 1.15454</strain>
    </source>
</reference>
<evidence type="ECO:0008006" key="9">
    <source>
        <dbReference type="Google" id="ProtNLM"/>
    </source>
</evidence>